<sequence length="406" mass="44975">MGQEAAKHYDEHANIFRVESLAGRFLGSFMKNLNGAIESIAPTMRLFVTQQMFEPIVCKKVAEEDGDLRFPSELIGFQQDVDGVTALVRNTETGGKTVIRSRYLIAADGNRSMVREKLGIGFESHGLLSHSITIYFDMDVGKYVKGSYNGVIYVNNDTVRSLFRIDKSGPEGFFVINTSGERGTERSRYPDDILTDEGAQEMLRAAVGNDNEFKITLISPWRAVCDNAERYPQGRVLLVGDAAATVTPNGGFSADSHNRRAGHADNIPVADLFGHCLVLLTGSKGQEWASAATRLRSETTLPEIRVLARASRRHAKVVPDPSTTLRAVIRKFLYLEPVAATQKNTPQAKVEAFLWTSALHVREKAVKAEIGELKGRLEQLDEHLKDLRRLGELQNEMALLAMKTVL</sequence>
<feature type="domain" description="FAD-binding" evidence="6">
    <location>
        <begin position="39"/>
        <end position="252"/>
    </location>
</feature>
<dbReference type="Proteomes" id="UP000578531">
    <property type="component" value="Unassembled WGS sequence"/>
</dbReference>
<keyword evidence="5" id="KW-0175">Coiled coil</keyword>
<dbReference type="PANTHER" id="PTHR43004">
    <property type="entry name" value="TRK SYSTEM POTASSIUM UPTAKE PROTEIN"/>
    <property type="match status" value="1"/>
</dbReference>
<dbReference type="PRINTS" id="PR00420">
    <property type="entry name" value="RNGMNOXGNASE"/>
</dbReference>
<protein>
    <recommendedName>
        <fullName evidence="6">FAD-binding domain-containing protein</fullName>
    </recommendedName>
</protein>
<evidence type="ECO:0000256" key="5">
    <source>
        <dbReference type="SAM" id="Coils"/>
    </source>
</evidence>
<dbReference type="PANTHER" id="PTHR43004:SF19">
    <property type="entry name" value="BINDING MONOOXYGENASE, PUTATIVE (JCVI)-RELATED"/>
    <property type="match status" value="1"/>
</dbReference>
<comment type="caution">
    <text evidence="7">The sequence shown here is derived from an EMBL/GenBank/DDBJ whole genome shotgun (WGS) entry which is preliminary data.</text>
</comment>
<keyword evidence="3" id="KW-0274">FAD</keyword>
<evidence type="ECO:0000313" key="8">
    <source>
        <dbReference type="Proteomes" id="UP000578531"/>
    </source>
</evidence>
<evidence type="ECO:0000313" key="7">
    <source>
        <dbReference type="EMBL" id="KAF6237562.1"/>
    </source>
</evidence>
<dbReference type="OrthoDB" id="2690153at2759"/>
<dbReference type="Pfam" id="PF01494">
    <property type="entry name" value="FAD_binding_3"/>
    <property type="match status" value="1"/>
</dbReference>
<dbReference type="AlphaFoldDB" id="A0A8H6FZD1"/>
<dbReference type="Gene3D" id="3.30.9.10">
    <property type="entry name" value="D-Amino Acid Oxidase, subunit A, domain 2"/>
    <property type="match status" value="1"/>
</dbReference>
<gene>
    <name evidence="7" type="ORF">HO173_004452</name>
</gene>
<dbReference type="InterPro" id="IPR036188">
    <property type="entry name" value="FAD/NAD-bd_sf"/>
</dbReference>
<keyword evidence="2" id="KW-0285">Flavoprotein</keyword>
<keyword evidence="8" id="KW-1185">Reference proteome</keyword>
<feature type="coiled-coil region" evidence="5">
    <location>
        <begin position="363"/>
        <end position="390"/>
    </location>
</feature>
<keyword evidence="4" id="KW-0560">Oxidoreductase</keyword>
<evidence type="ECO:0000259" key="6">
    <source>
        <dbReference type="Pfam" id="PF01494"/>
    </source>
</evidence>
<dbReference type="GeneID" id="59286117"/>
<evidence type="ECO:0000256" key="2">
    <source>
        <dbReference type="ARBA" id="ARBA00022630"/>
    </source>
</evidence>
<evidence type="ECO:0000256" key="3">
    <source>
        <dbReference type="ARBA" id="ARBA00022827"/>
    </source>
</evidence>
<evidence type="ECO:0000256" key="4">
    <source>
        <dbReference type="ARBA" id="ARBA00023002"/>
    </source>
</evidence>
<dbReference type="Gene3D" id="3.50.50.60">
    <property type="entry name" value="FAD/NAD(P)-binding domain"/>
    <property type="match status" value="1"/>
</dbReference>
<dbReference type="RefSeq" id="XP_037166886.1">
    <property type="nucleotide sequence ID" value="XM_037306376.1"/>
</dbReference>
<evidence type="ECO:0000256" key="1">
    <source>
        <dbReference type="ARBA" id="ARBA00001974"/>
    </source>
</evidence>
<dbReference type="EMBL" id="JACCJC010000014">
    <property type="protein sequence ID" value="KAF6237562.1"/>
    <property type="molecule type" value="Genomic_DNA"/>
</dbReference>
<proteinExistence type="predicted"/>
<comment type="cofactor">
    <cofactor evidence="1">
        <name>FAD</name>
        <dbReference type="ChEBI" id="CHEBI:57692"/>
    </cofactor>
</comment>
<name>A0A8H6FZD1_9LECA</name>
<organism evidence="7 8">
    <name type="scientific">Letharia columbiana</name>
    <dbReference type="NCBI Taxonomy" id="112416"/>
    <lineage>
        <taxon>Eukaryota</taxon>
        <taxon>Fungi</taxon>
        <taxon>Dikarya</taxon>
        <taxon>Ascomycota</taxon>
        <taxon>Pezizomycotina</taxon>
        <taxon>Lecanoromycetes</taxon>
        <taxon>OSLEUM clade</taxon>
        <taxon>Lecanoromycetidae</taxon>
        <taxon>Lecanorales</taxon>
        <taxon>Lecanorineae</taxon>
        <taxon>Parmeliaceae</taxon>
        <taxon>Letharia</taxon>
    </lineage>
</organism>
<accession>A0A8H6FZD1</accession>
<dbReference type="GO" id="GO:0071949">
    <property type="term" value="F:FAD binding"/>
    <property type="evidence" value="ECO:0007669"/>
    <property type="project" value="InterPro"/>
</dbReference>
<reference evidence="7 8" key="1">
    <citation type="journal article" date="2020" name="Genomics">
        <title>Complete, high-quality genomes from long-read metagenomic sequencing of two wolf lichen thalli reveals enigmatic genome architecture.</title>
        <authorList>
            <person name="McKenzie S.K."/>
            <person name="Walston R.F."/>
            <person name="Allen J.L."/>
        </authorList>
    </citation>
    <scope>NUCLEOTIDE SEQUENCE [LARGE SCALE GENOMIC DNA]</scope>
    <source>
        <strain evidence="7">WasteWater2</strain>
    </source>
</reference>
<dbReference type="InterPro" id="IPR050641">
    <property type="entry name" value="RIFMO-like"/>
</dbReference>
<dbReference type="GO" id="GO:0016709">
    <property type="term" value="F:oxidoreductase activity, acting on paired donors, with incorporation or reduction of molecular oxygen, NAD(P)H as one donor, and incorporation of one atom of oxygen"/>
    <property type="evidence" value="ECO:0007669"/>
    <property type="project" value="UniProtKB-ARBA"/>
</dbReference>
<dbReference type="SUPFAM" id="SSF51905">
    <property type="entry name" value="FAD/NAD(P)-binding domain"/>
    <property type="match status" value="1"/>
</dbReference>
<dbReference type="InterPro" id="IPR002938">
    <property type="entry name" value="FAD-bd"/>
</dbReference>